<protein>
    <recommendedName>
        <fullName evidence="5">Myp1 protein</fullName>
    </recommendedName>
</protein>
<dbReference type="InterPro" id="IPR021100">
    <property type="entry name" value="N-glycosylation_EOS1"/>
</dbReference>
<feature type="transmembrane region" description="Helical" evidence="2">
    <location>
        <begin position="987"/>
        <end position="1006"/>
    </location>
</feature>
<organism evidence="3 4">
    <name type="scientific">Testicularia cyperi</name>
    <dbReference type="NCBI Taxonomy" id="1882483"/>
    <lineage>
        <taxon>Eukaryota</taxon>
        <taxon>Fungi</taxon>
        <taxon>Dikarya</taxon>
        <taxon>Basidiomycota</taxon>
        <taxon>Ustilaginomycotina</taxon>
        <taxon>Ustilaginomycetes</taxon>
        <taxon>Ustilaginales</taxon>
        <taxon>Anthracoideaceae</taxon>
        <taxon>Testicularia</taxon>
    </lineage>
</organism>
<feature type="compositionally biased region" description="Basic and acidic residues" evidence="1">
    <location>
        <begin position="801"/>
        <end position="813"/>
    </location>
</feature>
<evidence type="ECO:0000256" key="2">
    <source>
        <dbReference type="SAM" id="Phobius"/>
    </source>
</evidence>
<evidence type="ECO:0000313" key="4">
    <source>
        <dbReference type="Proteomes" id="UP000246740"/>
    </source>
</evidence>
<keyword evidence="2" id="KW-1133">Transmembrane helix</keyword>
<feature type="compositionally biased region" description="Low complexity" evidence="1">
    <location>
        <begin position="418"/>
        <end position="429"/>
    </location>
</feature>
<gene>
    <name evidence="3" type="ORF">BCV70DRAFT_199199</name>
</gene>
<sequence>MVALSPSQPDAPLMHPQPLSQPLSQPQPQPLSHSHSHSHSHSQLQPQPQSTHDDQEALQQYHSHSRRYHSEYVDDDRRRSDHELAVAQLHEAAQLVGLHRLFVSRSTPHLSNLDAAFLSHDFESPPPYAPRASAAETQLDRAPDTAGCSHAGHSIIRPATASASLSNDPPLPSPITIPALDSAACDPGIASRHLAASASATGTALSNGIHPVRPPLRARSGSRGSRSGPPSPSASFYGRRGLTSLSPLPNGLEMTPNVTYTSQFAPVPTSPGITPDSDCDEDAEGILSFSSSRSRQRRHDRRKSSVSVEAHELEQHRPSAARSSTTPSGVSSPVPAHHHVASGSASTRRRERSGSTSSLRHILQAHTPIAAVHDSHTHVAGVVSESIPSPHHGPDATSTRGLLNNVSSALGRIVDCGPSSTTSSTLTPTEMRDSGRVVATESAAAAFSVNPVARARGSSIGSSPDADGDTSEPTSPASDSTQTYGDSNSSCNPSQTMFNGRSEMQGDADTFRSSSHSRIDGTDDTRIDPDVEGKGKMRKKEDEKEGDEEDEEDEEDFPLMLKLLLHPLRILAAVPGCIGTFWLARNAYLLAKMNGSLLSSGPLLIAADGTVLYAMPREVDWSSGPLQLGRRQPGALDFAVSCLWSISTAYHALSFTTLLLRRWLLYYSILPSLIRLVALQAICWPLVRLTVFVFGAEQPLGAWVVIGTTTALSDIVSRWVTSNIADAPLEDEELDELDEDEYAEQEEAMTANSTSATATLLDETEPVEYLSDSGSALYTGGSSHGMAVGLGLRRRPLRPRMMADSDWDPRSGDESDAATAVGATSGYQDSNERARERRERRGGQGTRFWRAVIGGPTSPSKRRKKRGGRSTQRSDVGVSAGTGMGTATETEMEADSDWAGYATDRTVGNRDAHASALRYRRAILSDEDEASGLETNPGSPVALQTFAASNSANAADSRHLPGLSTATRVSTPARAGSRRKFHWDVALRRNVFPIAVLGYLSMWILILDSMRIGA</sequence>
<reference evidence="3 4" key="1">
    <citation type="journal article" date="2018" name="Mol. Biol. Evol.">
        <title>Broad Genomic Sampling Reveals a Smut Pathogenic Ancestry of the Fungal Clade Ustilaginomycotina.</title>
        <authorList>
            <person name="Kijpornyongpan T."/>
            <person name="Mondo S.J."/>
            <person name="Barry K."/>
            <person name="Sandor L."/>
            <person name="Lee J."/>
            <person name="Lipzen A."/>
            <person name="Pangilinan J."/>
            <person name="LaButti K."/>
            <person name="Hainaut M."/>
            <person name="Henrissat B."/>
            <person name="Grigoriev I.V."/>
            <person name="Spatafora J.W."/>
            <person name="Aime M.C."/>
        </authorList>
    </citation>
    <scope>NUCLEOTIDE SEQUENCE [LARGE SCALE GENOMIC DNA]</scope>
    <source>
        <strain evidence="3 4">MCA 3645</strain>
    </source>
</reference>
<name>A0A317XTU4_9BASI</name>
<feature type="compositionally biased region" description="Basic and acidic residues" evidence="1">
    <location>
        <begin position="830"/>
        <end position="842"/>
    </location>
</feature>
<feature type="compositionally biased region" description="Low complexity" evidence="1">
    <location>
        <begin position="215"/>
        <end position="228"/>
    </location>
</feature>
<feature type="compositionally biased region" description="Low complexity" evidence="1">
    <location>
        <begin position="323"/>
        <end position="346"/>
    </location>
</feature>
<dbReference type="GO" id="GO:0034599">
    <property type="term" value="P:cellular response to oxidative stress"/>
    <property type="evidence" value="ECO:0007669"/>
    <property type="project" value="InterPro"/>
</dbReference>
<dbReference type="GO" id="GO:0005789">
    <property type="term" value="C:endoplasmic reticulum membrane"/>
    <property type="evidence" value="ECO:0007669"/>
    <property type="project" value="InterPro"/>
</dbReference>
<feature type="compositionally biased region" description="Basic and acidic residues" evidence="1">
    <location>
        <begin position="517"/>
        <end position="543"/>
    </location>
</feature>
<feature type="region of interest" description="Disordered" evidence="1">
    <location>
        <begin position="454"/>
        <end position="554"/>
    </location>
</feature>
<feature type="compositionally biased region" description="Low complexity" evidence="1">
    <location>
        <begin position="41"/>
        <end position="50"/>
    </location>
</feature>
<dbReference type="Pfam" id="PF12326">
    <property type="entry name" value="EOS1"/>
    <property type="match status" value="1"/>
</dbReference>
<feature type="compositionally biased region" description="Basic residues" evidence="1">
    <location>
        <begin position="294"/>
        <end position="304"/>
    </location>
</feature>
<feature type="region of interest" description="Disordered" evidence="1">
    <location>
        <begin position="202"/>
        <end position="358"/>
    </location>
</feature>
<dbReference type="Proteomes" id="UP000246740">
    <property type="component" value="Unassembled WGS sequence"/>
</dbReference>
<dbReference type="STRING" id="1882483.A0A317XTU4"/>
<feature type="compositionally biased region" description="Basic and acidic residues" evidence="1">
    <location>
        <begin position="68"/>
        <end position="77"/>
    </location>
</feature>
<dbReference type="AlphaFoldDB" id="A0A317XTU4"/>
<dbReference type="OrthoDB" id="2139606at2759"/>
<feature type="region of interest" description="Disordered" evidence="1">
    <location>
        <begin position="801"/>
        <end position="893"/>
    </location>
</feature>
<evidence type="ECO:0008006" key="5">
    <source>
        <dbReference type="Google" id="ProtNLM"/>
    </source>
</evidence>
<accession>A0A317XTU4</accession>
<dbReference type="EMBL" id="KZ819190">
    <property type="protein sequence ID" value="PWZ01766.1"/>
    <property type="molecule type" value="Genomic_DNA"/>
</dbReference>
<feature type="compositionally biased region" description="Acidic residues" evidence="1">
    <location>
        <begin position="544"/>
        <end position="554"/>
    </location>
</feature>
<evidence type="ECO:0000313" key="3">
    <source>
        <dbReference type="EMBL" id="PWZ01766.1"/>
    </source>
</evidence>
<keyword evidence="4" id="KW-1185">Reference proteome</keyword>
<feature type="region of interest" description="Disordered" evidence="1">
    <location>
        <begin position="414"/>
        <end position="435"/>
    </location>
</feature>
<dbReference type="GO" id="GO:0006487">
    <property type="term" value="P:protein N-linked glycosylation"/>
    <property type="evidence" value="ECO:0007669"/>
    <property type="project" value="TreeGrafter"/>
</dbReference>
<dbReference type="InParanoid" id="A0A317XTU4"/>
<feature type="region of interest" description="Disordered" evidence="1">
    <location>
        <begin position="1"/>
        <end position="77"/>
    </location>
</feature>
<keyword evidence="2" id="KW-0812">Transmembrane</keyword>
<dbReference type="PANTHER" id="PTHR28147:SF1">
    <property type="entry name" value="N-GLYCOSYLATION PROTEIN EOS1"/>
    <property type="match status" value="1"/>
</dbReference>
<dbReference type="PANTHER" id="PTHR28147">
    <property type="entry name" value="N-GLYCOSYLATION PROTEIN EOS1"/>
    <property type="match status" value="1"/>
</dbReference>
<proteinExistence type="predicted"/>
<feature type="compositionally biased region" description="Low complexity" evidence="1">
    <location>
        <begin position="12"/>
        <end position="33"/>
    </location>
</feature>
<keyword evidence="2" id="KW-0472">Membrane</keyword>
<evidence type="ECO:0000256" key="1">
    <source>
        <dbReference type="SAM" id="MobiDB-lite"/>
    </source>
</evidence>
<feature type="compositionally biased region" description="Polar residues" evidence="1">
    <location>
        <begin position="471"/>
        <end position="499"/>
    </location>
</feature>